<accession>A0A1G2FZU0</accession>
<keyword evidence="1" id="KW-1133">Transmembrane helix</keyword>
<gene>
    <name evidence="3" type="ORF">A2756_04825</name>
</gene>
<proteinExistence type="predicted"/>
<organism evidence="3 4">
    <name type="scientific">Candidatus Ryanbacteria bacterium RIFCSPHIGHO2_01_FULL_48_27</name>
    <dbReference type="NCBI Taxonomy" id="1802115"/>
    <lineage>
        <taxon>Bacteria</taxon>
        <taxon>Candidatus Ryaniibacteriota</taxon>
    </lineage>
</organism>
<feature type="signal peptide" evidence="2">
    <location>
        <begin position="1"/>
        <end position="30"/>
    </location>
</feature>
<dbReference type="EMBL" id="MHNL01000032">
    <property type="protein sequence ID" value="OGZ43605.1"/>
    <property type="molecule type" value="Genomic_DNA"/>
</dbReference>
<dbReference type="STRING" id="1802115.A2756_04825"/>
<name>A0A1G2FZU0_9BACT</name>
<dbReference type="AlphaFoldDB" id="A0A1G2FZU0"/>
<evidence type="ECO:0000256" key="2">
    <source>
        <dbReference type="SAM" id="SignalP"/>
    </source>
</evidence>
<feature type="transmembrane region" description="Helical" evidence="1">
    <location>
        <begin position="146"/>
        <end position="168"/>
    </location>
</feature>
<dbReference type="InterPro" id="IPR043993">
    <property type="entry name" value="T4SS_pilin"/>
</dbReference>
<keyword evidence="1" id="KW-0472">Membrane</keyword>
<protein>
    <submittedName>
        <fullName evidence="3">Uncharacterized protein</fullName>
    </submittedName>
</protein>
<keyword evidence="1" id="KW-0812">Transmembrane</keyword>
<keyword evidence="2" id="KW-0732">Signal</keyword>
<reference evidence="3 4" key="1">
    <citation type="journal article" date="2016" name="Nat. Commun.">
        <title>Thousands of microbial genomes shed light on interconnected biogeochemical processes in an aquifer system.</title>
        <authorList>
            <person name="Anantharaman K."/>
            <person name="Brown C.T."/>
            <person name="Hug L.A."/>
            <person name="Sharon I."/>
            <person name="Castelle C.J."/>
            <person name="Probst A.J."/>
            <person name="Thomas B.C."/>
            <person name="Singh A."/>
            <person name="Wilkins M.J."/>
            <person name="Karaoz U."/>
            <person name="Brodie E.L."/>
            <person name="Williams K.H."/>
            <person name="Hubbard S.S."/>
            <person name="Banfield J.F."/>
        </authorList>
    </citation>
    <scope>NUCLEOTIDE SEQUENCE [LARGE SCALE GENOMIC DNA]</scope>
</reference>
<dbReference type="Proteomes" id="UP000177785">
    <property type="component" value="Unassembled WGS sequence"/>
</dbReference>
<dbReference type="Pfam" id="PF18895">
    <property type="entry name" value="T4SS_pilin"/>
    <property type="match status" value="1"/>
</dbReference>
<sequence>MTKPGLLGKIWVVTTLLFSIAMLTPTPAGAAFCACYDPGTGKSTGAKYDTPDGDCTAVTQCNASCSRDCALCQPDGSVDCTNASPAGGSGGGGDFSIENVLERLTQVLNRIIPFLALLATVLLLYGIVRYVGAGDDESKVEEGRRLIFYGIIGLAVMVTVWAFANIVLDFFFETRDFNIPGSDRINTI</sequence>
<feature type="transmembrane region" description="Helical" evidence="1">
    <location>
        <begin position="111"/>
        <end position="134"/>
    </location>
</feature>
<evidence type="ECO:0000313" key="4">
    <source>
        <dbReference type="Proteomes" id="UP000177785"/>
    </source>
</evidence>
<evidence type="ECO:0000313" key="3">
    <source>
        <dbReference type="EMBL" id="OGZ43605.1"/>
    </source>
</evidence>
<feature type="chain" id="PRO_5009582910" evidence="2">
    <location>
        <begin position="31"/>
        <end position="188"/>
    </location>
</feature>
<evidence type="ECO:0000256" key="1">
    <source>
        <dbReference type="SAM" id="Phobius"/>
    </source>
</evidence>
<dbReference type="PROSITE" id="PS51257">
    <property type="entry name" value="PROKAR_LIPOPROTEIN"/>
    <property type="match status" value="1"/>
</dbReference>
<comment type="caution">
    <text evidence="3">The sequence shown here is derived from an EMBL/GenBank/DDBJ whole genome shotgun (WGS) entry which is preliminary data.</text>
</comment>